<dbReference type="Pfam" id="PF00496">
    <property type="entry name" value="SBP_bac_5"/>
    <property type="match status" value="1"/>
</dbReference>
<sequence>MFKNTSGSSRIARKALASLAAVTLLGAGLVGCSSASSGGGTLTYLTHSDSWTHADPNRNYTGQHIAWFGSYMHRTLTAYKRAAGADGSSVVPDMATDTGRASNGNKTWEFTLQDGVTFEDGSAVTCEDVKYGVSRTFATDVITDGPGYAISMLDIPKDKDGASVYKGPYKSDGNDTAAYDKAVTCSADNKTITFNLSRAVGDFNYTVTYLSFSAVPKASDDGDKYDMHPVSTGPYKIEKYVAKDEMVLVRNDKWSKDSDPIRNAYPDKIVVRFGLAEEVRDQLVINDSEPASMSLDGILPTNLATIFDDAGVPVEAWKDRAMNVYDPYVTYSAVNVEKVSCVQVRKAIYYARDFAALQTLAGGAAFTGDPADGVIKPLMGLDYKKTTGYEDWKEEGNAEKATALMAEAKTACPDVYKKATTTGLTFDIGDSDTNKKAATIWIDSVKKNSGIILKFNFIEPGSYYSVVLDPTKQGDLSRAGWAPDWANASTVIPELMLDGYGFPLSRAGKDPTYAEFKKRAEANLSEPDRVKQGAEWAALNQYVMDQMWIIPGVFSKTQEMWGSKLTGVFFWEPQGAPSFGDIQIAK</sequence>
<evidence type="ECO:0000313" key="6">
    <source>
        <dbReference type="EMBL" id="CAB4869279.1"/>
    </source>
</evidence>
<evidence type="ECO:0000259" key="1">
    <source>
        <dbReference type="Pfam" id="PF00496"/>
    </source>
</evidence>
<dbReference type="EMBL" id="CAEZUJ010000036">
    <property type="protein sequence ID" value="CAB4602898.1"/>
    <property type="molecule type" value="Genomic_DNA"/>
</dbReference>
<dbReference type="EMBL" id="CAFBLI010000058">
    <property type="protein sequence ID" value="CAB4869279.1"/>
    <property type="molecule type" value="Genomic_DNA"/>
</dbReference>
<dbReference type="GO" id="GO:1904680">
    <property type="term" value="F:peptide transmembrane transporter activity"/>
    <property type="evidence" value="ECO:0007669"/>
    <property type="project" value="TreeGrafter"/>
</dbReference>
<dbReference type="Gene3D" id="3.40.190.10">
    <property type="entry name" value="Periplasmic binding protein-like II"/>
    <property type="match status" value="1"/>
</dbReference>
<dbReference type="InterPro" id="IPR039424">
    <property type="entry name" value="SBP_5"/>
</dbReference>
<dbReference type="InterPro" id="IPR000914">
    <property type="entry name" value="SBP_5_dom"/>
</dbReference>
<dbReference type="EMBL" id="CAEZYJ010000026">
    <property type="protein sequence ID" value="CAB4715044.1"/>
    <property type="molecule type" value="Genomic_DNA"/>
</dbReference>
<dbReference type="AlphaFoldDB" id="A0A6J6NDL9"/>
<dbReference type="EMBL" id="CAEZZS010000065">
    <property type="protein sequence ID" value="CAB4783040.1"/>
    <property type="molecule type" value="Genomic_DNA"/>
</dbReference>
<organism evidence="3">
    <name type="scientific">freshwater metagenome</name>
    <dbReference type="NCBI Taxonomy" id="449393"/>
    <lineage>
        <taxon>unclassified sequences</taxon>
        <taxon>metagenomes</taxon>
        <taxon>ecological metagenomes</taxon>
    </lineage>
</organism>
<dbReference type="PANTHER" id="PTHR30290">
    <property type="entry name" value="PERIPLASMIC BINDING COMPONENT OF ABC TRANSPORTER"/>
    <property type="match status" value="1"/>
</dbReference>
<feature type="domain" description="Solute-binding protein family 5" evidence="1">
    <location>
        <begin position="90"/>
        <end position="493"/>
    </location>
</feature>
<dbReference type="EMBL" id="CAFBPY010000039">
    <property type="protein sequence ID" value="CAB5036004.1"/>
    <property type="molecule type" value="Genomic_DNA"/>
</dbReference>
<evidence type="ECO:0000313" key="2">
    <source>
        <dbReference type="EMBL" id="CAB4602898.1"/>
    </source>
</evidence>
<protein>
    <submittedName>
        <fullName evidence="3">Unannotated protein</fullName>
    </submittedName>
</protein>
<dbReference type="PANTHER" id="PTHR30290:SF83">
    <property type="entry name" value="ABC TRANSPORTER SUBSTRATE-BINDING PROTEIN"/>
    <property type="match status" value="1"/>
</dbReference>
<gene>
    <name evidence="2" type="ORF">UFOPK1811_00931</name>
    <name evidence="3" type="ORF">UFOPK2360_00770</name>
    <name evidence="4" type="ORF">UFOPK2659_00309</name>
    <name evidence="5" type="ORF">UFOPK2922_01181</name>
    <name evidence="6" type="ORF">UFOPK3306_00840</name>
    <name evidence="7" type="ORF">UFOPK4209_00378</name>
</gene>
<dbReference type="EMBL" id="CAEZXH010000040">
    <property type="protein sequence ID" value="CAB4684332.1"/>
    <property type="molecule type" value="Genomic_DNA"/>
</dbReference>
<dbReference type="GO" id="GO:0015833">
    <property type="term" value="P:peptide transport"/>
    <property type="evidence" value="ECO:0007669"/>
    <property type="project" value="TreeGrafter"/>
</dbReference>
<dbReference type="PROSITE" id="PS51257">
    <property type="entry name" value="PROKAR_LIPOPROTEIN"/>
    <property type="match status" value="1"/>
</dbReference>
<evidence type="ECO:0000313" key="7">
    <source>
        <dbReference type="EMBL" id="CAB5036004.1"/>
    </source>
</evidence>
<proteinExistence type="predicted"/>
<dbReference type="SUPFAM" id="SSF53850">
    <property type="entry name" value="Periplasmic binding protein-like II"/>
    <property type="match status" value="1"/>
</dbReference>
<name>A0A6J6NDL9_9ZZZZ</name>
<reference evidence="3" key="1">
    <citation type="submission" date="2020-05" db="EMBL/GenBank/DDBJ databases">
        <authorList>
            <person name="Chiriac C."/>
            <person name="Salcher M."/>
            <person name="Ghai R."/>
            <person name="Kavagutti S V."/>
        </authorList>
    </citation>
    <scope>NUCLEOTIDE SEQUENCE</scope>
</reference>
<evidence type="ECO:0000313" key="4">
    <source>
        <dbReference type="EMBL" id="CAB4715044.1"/>
    </source>
</evidence>
<dbReference type="Gene3D" id="3.10.105.10">
    <property type="entry name" value="Dipeptide-binding Protein, Domain 3"/>
    <property type="match status" value="1"/>
</dbReference>
<evidence type="ECO:0000313" key="5">
    <source>
        <dbReference type="EMBL" id="CAB4783040.1"/>
    </source>
</evidence>
<evidence type="ECO:0000313" key="3">
    <source>
        <dbReference type="EMBL" id="CAB4684332.1"/>
    </source>
</evidence>
<accession>A0A6J6NDL9</accession>